<evidence type="ECO:0000313" key="3">
    <source>
        <dbReference type="EMBL" id="KNX40881.1"/>
    </source>
</evidence>
<proteinExistence type="predicted"/>
<evidence type="ECO:0000259" key="2">
    <source>
        <dbReference type="Pfam" id="PF12804"/>
    </source>
</evidence>
<dbReference type="InterPro" id="IPR029044">
    <property type="entry name" value="Nucleotide-diphossugar_trans"/>
</dbReference>
<sequence length="202" mass="22013">MADVLILIPAAGASSRMRGRDKLMEEVRGAPLLRDRVEMALGLGHPVLVTLPPDRPRRAEALRDLAHPQLSTLVVEDAATGLSASLRAGADWALRHDHSALMVLLPDLPDLTEKDIRAVLQAYDEKEIIRATAQDGTPGHPVLFPSHFLPAMRHLTGDQGAQDILRANPVQTVRLPGTRATTDLDTPEAWTAWRAASSDQDR</sequence>
<dbReference type="PANTHER" id="PTHR43777">
    <property type="entry name" value="MOLYBDENUM COFACTOR CYTIDYLYLTRANSFERASE"/>
    <property type="match status" value="1"/>
</dbReference>
<dbReference type="RefSeq" id="WP_152911661.1">
    <property type="nucleotide sequence ID" value="NZ_CP118494.1"/>
</dbReference>
<protein>
    <submittedName>
        <fullName evidence="3">Purine catabolism protein PucB</fullName>
    </submittedName>
</protein>
<keyword evidence="1" id="KW-0460">Magnesium</keyword>
<dbReference type="Proteomes" id="UP000037046">
    <property type="component" value="Unassembled WGS sequence"/>
</dbReference>
<organism evidence="3 4">
    <name type="scientific">Roseovarius tolerans</name>
    <dbReference type="NCBI Taxonomy" id="74031"/>
    <lineage>
        <taxon>Bacteria</taxon>
        <taxon>Pseudomonadati</taxon>
        <taxon>Pseudomonadota</taxon>
        <taxon>Alphaproteobacteria</taxon>
        <taxon>Rhodobacterales</taxon>
        <taxon>Roseobacteraceae</taxon>
        <taxon>Roseovarius</taxon>
    </lineage>
</organism>
<feature type="domain" description="MobA-like NTP transferase" evidence="2">
    <location>
        <begin position="7"/>
        <end position="168"/>
    </location>
</feature>
<dbReference type="OrthoDB" id="9779263at2"/>
<dbReference type="PANTHER" id="PTHR43777:SF1">
    <property type="entry name" value="MOLYBDENUM COFACTOR CYTIDYLYLTRANSFERASE"/>
    <property type="match status" value="1"/>
</dbReference>
<dbReference type="InterPro" id="IPR025877">
    <property type="entry name" value="MobA-like_NTP_Trfase"/>
</dbReference>
<accession>A0A0L6CT38</accession>
<dbReference type="CDD" id="cd04182">
    <property type="entry name" value="GT_2_like_f"/>
    <property type="match status" value="1"/>
</dbReference>
<dbReference type="Gene3D" id="3.90.550.10">
    <property type="entry name" value="Spore Coat Polysaccharide Biosynthesis Protein SpsA, Chain A"/>
    <property type="match status" value="1"/>
</dbReference>
<dbReference type="AlphaFoldDB" id="A0A0L6CT38"/>
<evidence type="ECO:0000256" key="1">
    <source>
        <dbReference type="ARBA" id="ARBA00022842"/>
    </source>
</evidence>
<gene>
    <name evidence="3" type="primary">pucB</name>
    <name evidence="3" type="ORF">ROTO_25690</name>
</gene>
<evidence type="ECO:0000313" key="4">
    <source>
        <dbReference type="Proteomes" id="UP000037046"/>
    </source>
</evidence>
<keyword evidence="4" id="KW-1185">Reference proteome</keyword>
<dbReference type="SUPFAM" id="SSF53448">
    <property type="entry name" value="Nucleotide-diphospho-sugar transferases"/>
    <property type="match status" value="1"/>
</dbReference>
<dbReference type="Pfam" id="PF12804">
    <property type="entry name" value="NTP_transf_3"/>
    <property type="match status" value="1"/>
</dbReference>
<dbReference type="EMBL" id="LGVV01000037">
    <property type="protein sequence ID" value="KNX40881.1"/>
    <property type="molecule type" value="Genomic_DNA"/>
</dbReference>
<dbReference type="PATRIC" id="fig|74031.6.peg.2619"/>
<reference evidence="4" key="1">
    <citation type="submission" date="2015-07" db="EMBL/GenBank/DDBJ databases">
        <title>Draft Genome Sequence of Roseovarius tolerans EL-164, a producer of N-Acylated Alanine Methyl Esters (NAMEs).</title>
        <authorList>
            <person name="Voget S."/>
            <person name="Bruns H."/>
            <person name="Wagner-Doebler I."/>
            <person name="Schulz S."/>
            <person name="Daniel R."/>
        </authorList>
    </citation>
    <scope>NUCLEOTIDE SEQUENCE [LARGE SCALE GENOMIC DNA]</scope>
    <source>
        <strain evidence="4">EL-164</strain>
    </source>
</reference>
<dbReference type="GO" id="GO:0016779">
    <property type="term" value="F:nucleotidyltransferase activity"/>
    <property type="evidence" value="ECO:0007669"/>
    <property type="project" value="UniProtKB-ARBA"/>
</dbReference>
<dbReference type="STRING" id="74031.SAMN04488077_10145"/>
<comment type="caution">
    <text evidence="3">The sequence shown here is derived from an EMBL/GenBank/DDBJ whole genome shotgun (WGS) entry which is preliminary data.</text>
</comment>
<name>A0A0L6CT38_9RHOB</name>